<comment type="caution">
    <text evidence="1">The sequence shown here is derived from an EMBL/GenBank/DDBJ whole genome shotgun (WGS) entry which is preliminary data.</text>
</comment>
<dbReference type="Proteomes" id="UP000216802">
    <property type="component" value="Unassembled WGS sequence"/>
</dbReference>
<accession>A0A269XEB7</accession>
<name>A0A269XEB7_9LACO</name>
<dbReference type="AlphaFoldDB" id="A0A269XEB7"/>
<dbReference type="EMBL" id="NCXI01000417">
    <property type="protein sequence ID" value="PAK71692.1"/>
    <property type="molecule type" value="Genomic_DNA"/>
</dbReference>
<evidence type="ECO:0000313" key="2">
    <source>
        <dbReference type="Proteomes" id="UP000216802"/>
    </source>
</evidence>
<feature type="non-terminal residue" evidence="1">
    <location>
        <position position="1"/>
    </location>
</feature>
<feature type="non-terminal residue" evidence="1">
    <location>
        <position position="89"/>
    </location>
</feature>
<organism evidence="1 2">
    <name type="scientific">Lentilactobacillus parakefiri</name>
    <dbReference type="NCBI Taxonomy" id="152332"/>
    <lineage>
        <taxon>Bacteria</taxon>
        <taxon>Bacillati</taxon>
        <taxon>Bacillota</taxon>
        <taxon>Bacilli</taxon>
        <taxon>Lactobacillales</taxon>
        <taxon>Lactobacillaceae</taxon>
        <taxon>Lentilactobacillus</taxon>
    </lineage>
</organism>
<gene>
    <name evidence="1" type="ORF">B8W98_12950</name>
</gene>
<reference evidence="1 2" key="1">
    <citation type="submission" date="2017-04" db="EMBL/GenBank/DDBJ databases">
        <title>Kefir bacterial isolates.</title>
        <authorList>
            <person name="Kim Y."/>
            <person name="Blasche S."/>
            <person name="Patil K.R."/>
        </authorList>
    </citation>
    <scope>NUCLEOTIDE SEQUENCE [LARGE SCALE GENOMIC DNA]</scope>
    <source>
        <strain evidence="1 2">OG2</strain>
    </source>
</reference>
<evidence type="ECO:0000313" key="1">
    <source>
        <dbReference type="EMBL" id="PAK71692.1"/>
    </source>
</evidence>
<protein>
    <submittedName>
        <fullName evidence="1">Uncharacterized protein</fullName>
    </submittedName>
</protein>
<proteinExistence type="predicted"/>
<sequence>VNANEAQANVSILPNDDSTKLEIHYTNKDGQASAIIVTKEGTSWILDTEVPGISINPNTGEITISYTAVQPESEVTASETKGNSDASES</sequence>